<dbReference type="InterPro" id="IPR021994">
    <property type="entry name" value="DUF3592"/>
</dbReference>
<keyword evidence="1" id="KW-1133">Transmembrane helix</keyword>
<organism evidence="3 4">
    <name type="scientific">Streptomyces atratus</name>
    <dbReference type="NCBI Taxonomy" id="1893"/>
    <lineage>
        <taxon>Bacteria</taxon>
        <taxon>Bacillati</taxon>
        <taxon>Actinomycetota</taxon>
        <taxon>Actinomycetes</taxon>
        <taxon>Kitasatosporales</taxon>
        <taxon>Streptomycetaceae</taxon>
        <taxon>Streptomyces</taxon>
    </lineage>
</organism>
<proteinExistence type="predicted"/>
<feature type="transmembrane region" description="Helical" evidence="1">
    <location>
        <begin position="121"/>
        <end position="145"/>
    </location>
</feature>
<dbReference type="OrthoDB" id="4313584at2"/>
<feature type="domain" description="DUF3592" evidence="2">
    <location>
        <begin position="50"/>
        <end position="107"/>
    </location>
</feature>
<dbReference type="STRING" id="1893.SAMN02787144_1002355"/>
<evidence type="ECO:0000256" key="1">
    <source>
        <dbReference type="SAM" id="Phobius"/>
    </source>
</evidence>
<name>A0A1K1WAJ7_STRAR</name>
<dbReference type="EMBL" id="FPJO01000002">
    <property type="protein sequence ID" value="SFX34187.1"/>
    <property type="molecule type" value="Genomic_DNA"/>
</dbReference>
<evidence type="ECO:0000313" key="3">
    <source>
        <dbReference type="EMBL" id="SFX34187.1"/>
    </source>
</evidence>
<sequence>MQILPGGTATFLLLFGLFLGAFAVRSALRLNRVLRLVRHGEHAEGRCADRRTVDRGPGMERSYATEYVFAFRTRDGRDIEFTDHAPGPFGFEVGAPVRVSYDPADPAGNATVAGPGAWGPVVMPAVFALGLGVFAVGLLLGFAAMRGWL</sequence>
<evidence type="ECO:0000313" key="4">
    <source>
        <dbReference type="Proteomes" id="UP000181909"/>
    </source>
</evidence>
<dbReference type="Proteomes" id="UP000181909">
    <property type="component" value="Unassembled WGS sequence"/>
</dbReference>
<dbReference type="AlphaFoldDB" id="A0A1K1WAJ7"/>
<protein>
    <recommendedName>
        <fullName evidence="2">DUF3592 domain-containing protein</fullName>
    </recommendedName>
</protein>
<gene>
    <name evidence="3" type="ORF">SAMN02787144_1002355</name>
</gene>
<keyword evidence="1" id="KW-0472">Membrane</keyword>
<reference evidence="3 4" key="1">
    <citation type="submission" date="2016-11" db="EMBL/GenBank/DDBJ databases">
        <authorList>
            <person name="Jaros S."/>
            <person name="Januszkiewicz K."/>
            <person name="Wedrychowicz H."/>
        </authorList>
    </citation>
    <scope>NUCLEOTIDE SEQUENCE [LARGE SCALE GENOMIC DNA]</scope>
    <source>
        <strain evidence="3 4">OK807</strain>
    </source>
</reference>
<dbReference type="Pfam" id="PF12158">
    <property type="entry name" value="DUF3592"/>
    <property type="match status" value="1"/>
</dbReference>
<evidence type="ECO:0000259" key="2">
    <source>
        <dbReference type="Pfam" id="PF12158"/>
    </source>
</evidence>
<accession>A0A1K1WAJ7</accession>
<dbReference type="RefSeq" id="WP_072484013.1">
    <property type="nucleotide sequence ID" value="NZ_CP108276.1"/>
</dbReference>
<keyword evidence="1" id="KW-0812">Transmembrane</keyword>